<sequence>MNFATRSRNVHLVSCATKAASSHNTQPWQFRIEAERITVLPDLSRRCPVVDPDDHHLFASLGCAAENLSLAARANGLEASPGFMEATSGIQVDLAQSSRADDALYAAIDLRQCSRCRYDGTPLVAGERRLLEAAGVGEGVAVVLLDGRGQLERVAEYVAAGNSAQFADPAWRAELREWIRFNSRSARASGDGLYGPVMGSPDVPDWVGRLFMRFAFSAAAQNRKDIEHVRSSSAVAVFVSEADDRRHWVEAGRSYERFALQAAALDLRTAFINQPVEVPELRSQFAAFLGIGPRRPDLVVRVGRGPRTPRSFRRPVEDVILW</sequence>
<keyword evidence="2" id="KW-1185">Reference proteome</keyword>
<dbReference type="GO" id="GO:0016491">
    <property type="term" value="F:oxidoreductase activity"/>
    <property type="evidence" value="ECO:0007669"/>
    <property type="project" value="InterPro"/>
</dbReference>
<dbReference type="AlphaFoldDB" id="A0A0E3Z1H5"/>
<dbReference type="Gene3D" id="3.40.109.10">
    <property type="entry name" value="NADH Oxidase"/>
    <property type="match status" value="1"/>
</dbReference>
<dbReference type="OrthoDB" id="272552at2"/>
<evidence type="ECO:0000313" key="2">
    <source>
        <dbReference type="Proteomes" id="UP000033067"/>
    </source>
</evidence>
<dbReference type="PATRIC" id="fig|314722.6.peg.2220"/>
<name>A0A0E3Z1H5_9GAMM</name>
<dbReference type="KEGG" id="psuw:WQ53_10320"/>
<dbReference type="EMBL" id="CP011144">
    <property type="protein sequence ID" value="AKC87082.1"/>
    <property type="molecule type" value="Genomic_DNA"/>
</dbReference>
<dbReference type="RefSeq" id="WP_052632080.1">
    <property type="nucleotide sequence ID" value="NZ_CP011144.1"/>
</dbReference>
<accession>A0A0E3Z1H5</accession>
<dbReference type="NCBIfam" id="NF047509">
    <property type="entry name" value="Rv3131_FMN_oxido"/>
    <property type="match status" value="1"/>
</dbReference>
<gene>
    <name evidence="1" type="ORF">WQ53_10320</name>
</gene>
<protein>
    <submittedName>
        <fullName evidence="1">Tat pathway signal protein</fullName>
    </submittedName>
</protein>
<dbReference type="SUPFAM" id="SSF55469">
    <property type="entry name" value="FMN-dependent nitroreductase-like"/>
    <property type="match status" value="2"/>
</dbReference>
<reference evidence="1 2" key="1">
    <citation type="journal article" date="2015" name="Genome Announc.">
        <title>Complete Genome Sequence of Pseudoxanthomonas suwonensis Strain J1, a Cellulose-Degrading Bacterium Isolated from Leaf- and Wood-Enriched Soil.</title>
        <authorList>
            <person name="Hou L."/>
            <person name="Jiang J."/>
            <person name="Xu Z."/>
            <person name="Zhou Y."/>
            <person name="Leung F.C."/>
        </authorList>
    </citation>
    <scope>NUCLEOTIDE SEQUENCE [LARGE SCALE GENOMIC DNA]</scope>
    <source>
        <strain evidence="1 2">J1</strain>
    </source>
</reference>
<evidence type="ECO:0000313" key="1">
    <source>
        <dbReference type="EMBL" id="AKC87082.1"/>
    </source>
</evidence>
<proteinExistence type="predicted"/>
<organism evidence="1 2">
    <name type="scientific">Pseudoxanthomonas suwonensis</name>
    <dbReference type="NCBI Taxonomy" id="314722"/>
    <lineage>
        <taxon>Bacteria</taxon>
        <taxon>Pseudomonadati</taxon>
        <taxon>Pseudomonadota</taxon>
        <taxon>Gammaproteobacteria</taxon>
        <taxon>Lysobacterales</taxon>
        <taxon>Lysobacteraceae</taxon>
        <taxon>Pseudoxanthomonas</taxon>
    </lineage>
</organism>
<dbReference type="Proteomes" id="UP000033067">
    <property type="component" value="Chromosome"/>
</dbReference>
<dbReference type="InterPro" id="IPR000415">
    <property type="entry name" value="Nitroreductase-like"/>
</dbReference>